<reference evidence="13 14" key="1">
    <citation type="submission" date="2019-03" db="EMBL/GenBank/DDBJ databases">
        <title>Genomic Encyclopedia of Type Strains, Phase IV (KMG-IV): sequencing the most valuable type-strain genomes for metagenomic binning, comparative biology and taxonomic classification.</title>
        <authorList>
            <person name="Goeker M."/>
        </authorList>
    </citation>
    <scope>NUCLEOTIDE SEQUENCE [LARGE SCALE GENOMIC DNA]</scope>
    <source>
        <strain evidence="13 14">DSM 25082</strain>
    </source>
</reference>
<comment type="caution">
    <text evidence="13">The sequence shown here is derived from an EMBL/GenBank/DDBJ whole genome shotgun (WGS) entry which is preliminary data.</text>
</comment>
<evidence type="ECO:0000256" key="10">
    <source>
        <dbReference type="ARBA" id="ARBA00023237"/>
    </source>
</evidence>
<comment type="subcellular location">
    <subcellularLocation>
        <location evidence="1">Cell outer membrane</location>
        <topology evidence="1">Multi-pass membrane protein</topology>
    </subcellularLocation>
</comment>
<evidence type="ECO:0000256" key="6">
    <source>
        <dbReference type="ARBA" id="ARBA00022729"/>
    </source>
</evidence>
<evidence type="ECO:0000256" key="8">
    <source>
        <dbReference type="ARBA" id="ARBA00023114"/>
    </source>
</evidence>
<dbReference type="AlphaFoldDB" id="A0A4R6N743"/>
<dbReference type="PANTHER" id="PTHR34501">
    <property type="entry name" value="PROTEIN YDDL-RELATED"/>
    <property type="match status" value="1"/>
</dbReference>
<keyword evidence="10" id="KW-0998">Cell outer membrane</keyword>
<evidence type="ECO:0000313" key="14">
    <source>
        <dbReference type="Proteomes" id="UP000295357"/>
    </source>
</evidence>
<dbReference type="InterPro" id="IPR023614">
    <property type="entry name" value="Porin_dom_sf"/>
</dbReference>
<evidence type="ECO:0000256" key="5">
    <source>
        <dbReference type="ARBA" id="ARBA00022692"/>
    </source>
</evidence>
<keyword evidence="4" id="KW-1134">Transmembrane beta strand</keyword>
<keyword evidence="6 11" id="KW-0732">Signal</keyword>
<comment type="subunit">
    <text evidence="2">Homotrimer.</text>
</comment>
<dbReference type="GO" id="GO:0015288">
    <property type="term" value="F:porin activity"/>
    <property type="evidence" value="ECO:0007669"/>
    <property type="project" value="UniProtKB-KW"/>
</dbReference>
<protein>
    <submittedName>
        <fullName evidence="13">Putative porin</fullName>
    </submittedName>
</protein>
<dbReference type="Pfam" id="PF13609">
    <property type="entry name" value="Porin_4"/>
    <property type="match status" value="1"/>
</dbReference>
<evidence type="ECO:0000256" key="9">
    <source>
        <dbReference type="ARBA" id="ARBA00023136"/>
    </source>
</evidence>
<dbReference type="GO" id="GO:0046930">
    <property type="term" value="C:pore complex"/>
    <property type="evidence" value="ECO:0007669"/>
    <property type="project" value="UniProtKB-KW"/>
</dbReference>
<evidence type="ECO:0000256" key="3">
    <source>
        <dbReference type="ARBA" id="ARBA00022448"/>
    </source>
</evidence>
<dbReference type="EMBL" id="SNXE01000003">
    <property type="protein sequence ID" value="TDP11228.1"/>
    <property type="molecule type" value="Genomic_DNA"/>
</dbReference>
<keyword evidence="9" id="KW-0472">Membrane</keyword>
<dbReference type="CDD" id="cd00342">
    <property type="entry name" value="gram_neg_porins"/>
    <property type="match status" value="1"/>
</dbReference>
<dbReference type="Proteomes" id="UP000295357">
    <property type="component" value="Unassembled WGS sequence"/>
</dbReference>
<feature type="signal peptide" evidence="11">
    <location>
        <begin position="1"/>
        <end position="22"/>
    </location>
</feature>
<keyword evidence="8" id="KW-0626">Porin</keyword>
<dbReference type="SUPFAM" id="SSF56935">
    <property type="entry name" value="Porins"/>
    <property type="match status" value="1"/>
</dbReference>
<evidence type="ECO:0000256" key="11">
    <source>
        <dbReference type="SAM" id="SignalP"/>
    </source>
</evidence>
<sequence length="332" mass="34617">MKMTQLTLAATLCALACSGAQAQAQVNLYGLMDLSVGSTKAVGGAAIKGVDSGKMSTSYFGMSGSEALGDGLSAFFTLDSFLRADVGNNGRFNGDNFWARNAFVGLSHKNAGTLRLGRNTTPLFVQTLLFNAFGDSFGYSPSIRHYFSAGATAGGTTVTGDTGWSDSVQYLSPKFGGFSVGAIVAAGEGAGGRNYGLNAGYGQGAFAASFTYQNVKKDGSTPVADSETWQAAASYDLGAAKLFGQYGEVDNLTTGRDYKILGLGAAVPLGNGKLLAQYSRLNASVGADRQTFSFGYDYILSKRSDLYAVAMSDKLDGLSKGNSYSVGLRHRF</sequence>
<proteinExistence type="predicted"/>
<dbReference type="InterPro" id="IPR050298">
    <property type="entry name" value="Gram-neg_bact_OMP"/>
</dbReference>
<keyword evidence="5" id="KW-0812">Transmembrane</keyword>
<dbReference type="RefSeq" id="WP_246030753.1">
    <property type="nucleotide sequence ID" value="NZ_JAUFPJ010000010.1"/>
</dbReference>
<organism evidence="13 14">
    <name type="scientific">Roseateles asaccharophilus</name>
    <dbReference type="NCBI Taxonomy" id="582607"/>
    <lineage>
        <taxon>Bacteria</taxon>
        <taxon>Pseudomonadati</taxon>
        <taxon>Pseudomonadota</taxon>
        <taxon>Betaproteobacteria</taxon>
        <taxon>Burkholderiales</taxon>
        <taxon>Sphaerotilaceae</taxon>
        <taxon>Roseateles</taxon>
    </lineage>
</organism>
<evidence type="ECO:0000259" key="12">
    <source>
        <dbReference type="Pfam" id="PF13609"/>
    </source>
</evidence>
<feature type="domain" description="Porin" evidence="12">
    <location>
        <begin position="9"/>
        <end position="316"/>
    </location>
</feature>
<dbReference type="PANTHER" id="PTHR34501:SF9">
    <property type="entry name" value="MAJOR OUTER MEMBRANE PROTEIN P.IA"/>
    <property type="match status" value="1"/>
</dbReference>
<dbReference type="InterPro" id="IPR033900">
    <property type="entry name" value="Gram_neg_porin_domain"/>
</dbReference>
<accession>A0A4R6N743</accession>
<gene>
    <name evidence="13" type="ORF">DFR39_103153</name>
</gene>
<keyword evidence="3" id="KW-0813">Transport</keyword>
<keyword evidence="14" id="KW-1185">Reference proteome</keyword>
<evidence type="ECO:0000256" key="4">
    <source>
        <dbReference type="ARBA" id="ARBA00022452"/>
    </source>
</evidence>
<evidence type="ECO:0000256" key="2">
    <source>
        <dbReference type="ARBA" id="ARBA00011233"/>
    </source>
</evidence>
<feature type="chain" id="PRO_5020808588" evidence="11">
    <location>
        <begin position="23"/>
        <end position="332"/>
    </location>
</feature>
<keyword evidence="7" id="KW-0406">Ion transport</keyword>
<dbReference type="Gene3D" id="2.40.160.10">
    <property type="entry name" value="Porin"/>
    <property type="match status" value="1"/>
</dbReference>
<evidence type="ECO:0000256" key="7">
    <source>
        <dbReference type="ARBA" id="ARBA00023065"/>
    </source>
</evidence>
<name>A0A4R6N743_9BURK</name>
<evidence type="ECO:0000256" key="1">
    <source>
        <dbReference type="ARBA" id="ARBA00004571"/>
    </source>
</evidence>
<dbReference type="GO" id="GO:0006811">
    <property type="term" value="P:monoatomic ion transport"/>
    <property type="evidence" value="ECO:0007669"/>
    <property type="project" value="UniProtKB-KW"/>
</dbReference>
<dbReference type="GO" id="GO:0009279">
    <property type="term" value="C:cell outer membrane"/>
    <property type="evidence" value="ECO:0007669"/>
    <property type="project" value="UniProtKB-SubCell"/>
</dbReference>
<evidence type="ECO:0000313" key="13">
    <source>
        <dbReference type="EMBL" id="TDP11228.1"/>
    </source>
</evidence>